<proteinExistence type="predicted"/>
<protein>
    <submittedName>
        <fullName evidence="4">NEBL protein</fullName>
    </submittedName>
</protein>
<name>A0ABS2Y1C3_POLSP</name>
<keyword evidence="5" id="KW-1185">Reference proteome</keyword>
<evidence type="ECO:0000256" key="3">
    <source>
        <dbReference type="SAM" id="MobiDB-lite"/>
    </source>
</evidence>
<evidence type="ECO:0000256" key="1">
    <source>
        <dbReference type="ARBA" id="ARBA00022737"/>
    </source>
</evidence>
<dbReference type="PANTHER" id="PTHR11039">
    <property type="entry name" value="NEBULIN"/>
    <property type="match status" value="1"/>
</dbReference>
<gene>
    <name evidence="4" type="primary">Nebl</name>
    <name evidence="4" type="ORF">GTO93_0013819</name>
</gene>
<evidence type="ECO:0000313" key="4">
    <source>
        <dbReference type="EMBL" id="MBN3279934.1"/>
    </source>
</evidence>
<sequence length="475" mass="55006">MSETSETQFAKELSQIQSEKKYKEDGKREFSNCLYAQMSETSETQFAKQLSEMQSEKKYKEGGKQDFSNCLYSQMPQTLQTQFAKEASENQSERKYKEAGKREFSNCLYAQMSETTETQFAKELSQIQSEKKYKEDGQKQFSNCLYAQMPQTIDTVFAKTVSQNQSEKLYKQKYDAEKGKSDYYNMKEPPAVRHAIEVNKHQSNVSYKKDVEDVHKYSGTADRLDIRKATQTARLISNVAYKSQTKSGVYNRQSVLGRSDIEHAKEVSKLSSQVKYKEKFEKDLKEKKHQYNPQESASFKQAQAASVWASEVQYKTDLQELHDPTSDLPNSLYLGHALQASKLQSMFEYKKQYEKSKGRYHLALDTAERLHHKENVILQSQVKYKEDYKKSKGKSMLEFVDTQAYQVSKGAQKIQSEKEYRKEYEEGIKGKAAVDLEMTPGYLHARHATSLLNEVSAFLFLFTRVTVSKLTFQRV</sequence>
<comment type="caution">
    <text evidence="4">The sequence shown here is derived from an EMBL/GenBank/DDBJ whole genome shotgun (WGS) entry which is preliminary data.</text>
</comment>
<dbReference type="EMBL" id="JAAWVQ010093837">
    <property type="protein sequence ID" value="MBN3279934.1"/>
    <property type="molecule type" value="Genomic_DNA"/>
</dbReference>
<evidence type="ECO:0000313" key="5">
    <source>
        <dbReference type="Proteomes" id="UP001166093"/>
    </source>
</evidence>
<dbReference type="Proteomes" id="UP001166093">
    <property type="component" value="Unassembled WGS sequence"/>
</dbReference>
<keyword evidence="1" id="KW-0677">Repeat</keyword>
<dbReference type="Pfam" id="PF00880">
    <property type="entry name" value="Nebulin"/>
    <property type="match status" value="7"/>
</dbReference>
<dbReference type="InterPro" id="IPR055297">
    <property type="entry name" value="NEBU/NEBL"/>
</dbReference>
<evidence type="ECO:0000256" key="2">
    <source>
        <dbReference type="ARBA" id="ARBA00023203"/>
    </source>
</evidence>
<organism evidence="4 5">
    <name type="scientific">Polyodon spathula</name>
    <name type="common">North American paddlefish</name>
    <name type="synonym">Squalus spathula</name>
    <dbReference type="NCBI Taxonomy" id="7913"/>
    <lineage>
        <taxon>Eukaryota</taxon>
        <taxon>Metazoa</taxon>
        <taxon>Chordata</taxon>
        <taxon>Craniata</taxon>
        <taxon>Vertebrata</taxon>
        <taxon>Euteleostomi</taxon>
        <taxon>Actinopterygii</taxon>
        <taxon>Chondrostei</taxon>
        <taxon>Acipenseriformes</taxon>
        <taxon>Polyodontidae</taxon>
        <taxon>Polyodon</taxon>
    </lineage>
</organism>
<reference evidence="4" key="1">
    <citation type="journal article" date="2021" name="Cell">
        <title>Tracing the genetic footprints of vertebrate landing in non-teleost ray-finned fishes.</title>
        <authorList>
            <person name="Bi X."/>
            <person name="Wang K."/>
            <person name="Yang L."/>
            <person name="Pan H."/>
            <person name="Jiang H."/>
            <person name="Wei Q."/>
            <person name="Fang M."/>
            <person name="Yu H."/>
            <person name="Zhu C."/>
            <person name="Cai Y."/>
            <person name="He Y."/>
            <person name="Gan X."/>
            <person name="Zeng H."/>
            <person name="Yu D."/>
            <person name="Zhu Y."/>
            <person name="Jiang H."/>
            <person name="Qiu Q."/>
            <person name="Yang H."/>
            <person name="Zhang Y.E."/>
            <person name="Wang W."/>
            <person name="Zhu M."/>
            <person name="He S."/>
            <person name="Zhang G."/>
        </authorList>
    </citation>
    <scope>NUCLEOTIDE SEQUENCE</scope>
    <source>
        <strain evidence="4">Pddl_001</strain>
    </source>
</reference>
<feature type="non-terminal residue" evidence="4">
    <location>
        <position position="1"/>
    </location>
</feature>
<feature type="region of interest" description="Disordered" evidence="3">
    <location>
        <begin position="1"/>
        <end position="26"/>
    </location>
</feature>
<feature type="non-terminal residue" evidence="4">
    <location>
        <position position="475"/>
    </location>
</feature>
<accession>A0ABS2Y1C3</accession>
<keyword evidence="2" id="KW-0009">Actin-binding</keyword>
<dbReference type="SMART" id="SM00227">
    <property type="entry name" value="NEBU"/>
    <property type="match status" value="12"/>
</dbReference>
<dbReference type="PANTHER" id="PTHR11039:SF48">
    <property type="entry name" value="NEBULETTE"/>
    <property type="match status" value="1"/>
</dbReference>
<dbReference type="InterPro" id="IPR000900">
    <property type="entry name" value="Nebulin_repeat"/>
</dbReference>
<dbReference type="PROSITE" id="PS51216">
    <property type="entry name" value="NEBULIN"/>
    <property type="match status" value="7"/>
</dbReference>